<feature type="domain" description="PNPLA" evidence="3">
    <location>
        <begin position="4"/>
        <end position="180"/>
    </location>
</feature>
<feature type="short sequence motif" description="GXSXG" evidence="2">
    <location>
        <begin position="39"/>
        <end position="43"/>
    </location>
</feature>
<dbReference type="PANTHER" id="PTHR12406:SF23">
    <property type="entry name" value="OMEGA-HYDROXYCERAMIDE TRANSACYLASE"/>
    <property type="match status" value="1"/>
</dbReference>
<name>A0A7K7DTY7_9SYLV</name>
<protein>
    <submittedName>
        <fullName evidence="4">PLPL1 protein</fullName>
    </submittedName>
</protein>
<dbReference type="SUPFAM" id="SSF52151">
    <property type="entry name" value="FabD/lysophospholipase-like"/>
    <property type="match status" value="1"/>
</dbReference>
<evidence type="ECO:0000313" key="5">
    <source>
        <dbReference type="Proteomes" id="UP000573818"/>
    </source>
</evidence>
<dbReference type="Proteomes" id="UP000573818">
    <property type="component" value="Unassembled WGS sequence"/>
</dbReference>
<dbReference type="InterPro" id="IPR016035">
    <property type="entry name" value="Acyl_Trfase/lysoPLipase"/>
</dbReference>
<comment type="caution">
    <text evidence="4">The sequence shown here is derived from an EMBL/GenBank/DDBJ whole genome shotgun (WGS) entry which is preliminary data.</text>
</comment>
<organism evidence="4 5">
    <name type="scientific">Sylvia atricapilla</name>
    <name type="common">blackcap</name>
    <dbReference type="NCBI Taxonomy" id="48155"/>
    <lineage>
        <taxon>Eukaryota</taxon>
        <taxon>Metazoa</taxon>
        <taxon>Chordata</taxon>
        <taxon>Craniata</taxon>
        <taxon>Vertebrata</taxon>
        <taxon>Euteleostomi</taxon>
        <taxon>Archelosauria</taxon>
        <taxon>Archosauria</taxon>
        <taxon>Dinosauria</taxon>
        <taxon>Saurischia</taxon>
        <taxon>Theropoda</taxon>
        <taxon>Coelurosauria</taxon>
        <taxon>Aves</taxon>
        <taxon>Neognathae</taxon>
        <taxon>Neoaves</taxon>
        <taxon>Telluraves</taxon>
        <taxon>Australaves</taxon>
        <taxon>Passeriformes</taxon>
        <taxon>Sylvioidea</taxon>
        <taxon>Sylviidae</taxon>
        <taxon>Sylviinae</taxon>
        <taxon>Sylvia</taxon>
    </lineage>
</organism>
<keyword evidence="2" id="KW-0442">Lipid degradation</keyword>
<dbReference type="AlphaFoldDB" id="A0A7K7DTY7"/>
<dbReference type="GO" id="GO:0005811">
    <property type="term" value="C:lipid droplet"/>
    <property type="evidence" value="ECO:0007669"/>
    <property type="project" value="TreeGrafter"/>
</dbReference>
<keyword evidence="2" id="KW-0378">Hydrolase</keyword>
<feature type="non-terminal residue" evidence="4">
    <location>
        <position position="1"/>
    </location>
</feature>
<accession>A0A7K7DTY7</accession>
<dbReference type="GO" id="GO:0004806">
    <property type="term" value="F:triacylglycerol lipase activity"/>
    <property type="evidence" value="ECO:0007669"/>
    <property type="project" value="TreeGrafter"/>
</dbReference>
<keyword evidence="5" id="KW-1185">Reference proteome</keyword>
<sequence>PYSILFRGCSFLIAYEAGVLSALQNLSPDIMKSAYRIYGSSSGSAVATTGLCGCDMGKGYRFLFILCLKKWTYVFRHLKPTLWGLAPGGGIQRLIRDTLEKFLPPNAHELVSGKLHIVLTRLHDWRSVTVSEFASKEELIQAVLCSCFIPVYFGFSPPAFRGVRYVDGELAMWRADFVSRSTITISAFAGEYDICPKDGPAAFLTFQLSDCILQISKLNICRLLYIF</sequence>
<dbReference type="GO" id="GO:0005737">
    <property type="term" value="C:cytoplasm"/>
    <property type="evidence" value="ECO:0007669"/>
    <property type="project" value="TreeGrafter"/>
</dbReference>
<feature type="active site" description="Proton acceptor" evidence="2">
    <location>
        <position position="167"/>
    </location>
</feature>
<dbReference type="Pfam" id="PF01734">
    <property type="entry name" value="Patatin"/>
    <property type="match status" value="1"/>
</dbReference>
<evidence type="ECO:0000256" key="1">
    <source>
        <dbReference type="ARBA" id="ARBA00023098"/>
    </source>
</evidence>
<reference evidence="4 5" key="1">
    <citation type="submission" date="2019-09" db="EMBL/GenBank/DDBJ databases">
        <title>Bird 10,000 Genomes (B10K) Project - Family phase.</title>
        <authorList>
            <person name="Zhang G."/>
        </authorList>
    </citation>
    <scope>NUCLEOTIDE SEQUENCE [LARGE SCALE GENOMIC DNA]</scope>
    <source>
        <strain evidence="4">OUT-0013</strain>
        <tissue evidence="4">Blood</tissue>
    </source>
</reference>
<evidence type="ECO:0000313" key="4">
    <source>
        <dbReference type="EMBL" id="NWY36519.1"/>
    </source>
</evidence>
<dbReference type="GO" id="GO:0016020">
    <property type="term" value="C:membrane"/>
    <property type="evidence" value="ECO:0007669"/>
    <property type="project" value="TreeGrafter"/>
</dbReference>
<dbReference type="Gene3D" id="3.40.1090.10">
    <property type="entry name" value="Cytosolic phospholipase A2 catalytic domain"/>
    <property type="match status" value="1"/>
</dbReference>
<dbReference type="InterPro" id="IPR002641">
    <property type="entry name" value="PNPLA_dom"/>
</dbReference>
<evidence type="ECO:0000256" key="2">
    <source>
        <dbReference type="PROSITE-ProRule" id="PRU01161"/>
    </source>
</evidence>
<gene>
    <name evidence="4" type="primary">Pnpla1_1</name>
    <name evidence="4" type="ORF">SYLATR_R07179</name>
</gene>
<dbReference type="GO" id="GO:0055088">
    <property type="term" value="P:lipid homeostasis"/>
    <property type="evidence" value="ECO:0007669"/>
    <property type="project" value="TreeGrafter"/>
</dbReference>
<proteinExistence type="predicted"/>
<feature type="active site" description="Nucleophile" evidence="2">
    <location>
        <position position="41"/>
    </location>
</feature>
<feature type="non-terminal residue" evidence="4">
    <location>
        <position position="227"/>
    </location>
</feature>
<keyword evidence="1 2" id="KW-0443">Lipid metabolism</keyword>
<dbReference type="PROSITE" id="PS51635">
    <property type="entry name" value="PNPLA"/>
    <property type="match status" value="1"/>
</dbReference>
<evidence type="ECO:0000259" key="3">
    <source>
        <dbReference type="PROSITE" id="PS51635"/>
    </source>
</evidence>
<dbReference type="EMBL" id="VZSL01000008">
    <property type="protein sequence ID" value="NWY36519.1"/>
    <property type="molecule type" value="Genomic_DNA"/>
</dbReference>
<dbReference type="GO" id="GO:0019433">
    <property type="term" value="P:triglyceride catabolic process"/>
    <property type="evidence" value="ECO:0007669"/>
    <property type="project" value="TreeGrafter"/>
</dbReference>
<dbReference type="PANTHER" id="PTHR12406">
    <property type="entry name" value="CALCIUM-INDEPENDENT PHOSPHOLIPASE A2 IPLA2 -RELATED"/>
    <property type="match status" value="1"/>
</dbReference>
<dbReference type="InterPro" id="IPR033562">
    <property type="entry name" value="PLPL"/>
</dbReference>
<comment type="caution">
    <text evidence="2">Lacks conserved residue(s) required for the propagation of feature annotation.</text>
</comment>